<dbReference type="EMBL" id="KN730450">
    <property type="protein sequence ID" value="KIH61028.1"/>
    <property type="molecule type" value="Genomic_DNA"/>
</dbReference>
<keyword evidence="1" id="KW-0472">Membrane</keyword>
<feature type="transmembrane region" description="Helical" evidence="1">
    <location>
        <begin position="101"/>
        <end position="123"/>
    </location>
</feature>
<dbReference type="AlphaFoldDB" id="A0A0C2CVU8"/>
<proteinExistence type="predicted"/>
<evidence type="ECO:0000313" key="3">
    <source>
        <dbReference type="Proteomes" id="UP000054047"/>
    </source>
</evidence>
<dbReference type="OrthoDB" id="5862512at2759"/>
<keyword evidence="1" id="KW-0812">Transmembrane</keyword>
<keyword evidence="3" id="KW-1185">Reference proteome</keyword>
<sequence length="260" mass="29421">FGGVAFGFQNPNVPFDYGVGKHKFLRKLAVRHVTKVLFDNRAFHAQPIYLNLWHNTLLRAAVRQSGADVNPGAYAIRLTNHPLPSKKIMFSLEQILQNNDVLIALFIVIALIFVPCSFVFLLVSERSSSALHLQLFGIESKTLAEADTMTRYIFAIFPPFAFGRGMLDAALNVYYNNFFAFAGQWWNIHPALESGLPSCRQPDKLPCDHNVVEENVSEERRRVRLVDAWEQNMLTVDSLEVGKAGDDAYFLMSQRVCKVL</sequence>
<name>A0A0C2CVU8_9BILA</name>
<reference evidence="2 3" key="1">
    <citation type="submission" date="2013-12" db="EMBL/GenBank/DDBJ databases">
        <title>Draft genome of the parsitic nematode Ancylostoma duodenale.</title>
        <authorList>
            <person name="Mitreva M."/>
        </authorList>
    </citation>
    <scope>NUCLEOTIDE SEQUENCE [LARGE SCALE GENOMIC DNA]</scope>
    <source>
        <strain evidence="2 3">Zhejiang</strain>
    </source>
</reference>
<feature type="non-terminal residue" evidence="2">
    <location>
        <position position="1"/>
    </location>
</feature>
<protein>
    <submittedName>
        <fullName evidence="2">Uncharacterized protein</fullName>
    </submittedName>
</protein>
<evidence type="ECO:0000256" key="1">
    <source>
        <dbReference type="SAM" id="Phobius"/>
    </source>
</evidence>
<keyword evidence="1" id="KW-1133">Transmembrane helix</keyword>
<dbReference type="Proteomes" id="UP000054047">
    <property type="component" value="Unassembled WGS sequence"/>
</dbReference>
<accession>A0A0C2CVU8</accession>
<evidence type="ECO:0000313" key="2">
    <source>
        <dbReference type="EMBL" id="KIH61028.1"/>
    </source>
</evidence>
<gene>
    <name evidence="2" type="ORF">ANCDUO_08708</name>
</gene>
<organism evidence="2 3">
    <name type="scientific">Ancylostoma duodenale</name>
    <dbReference type="NCBI Taxonomy" id="51022"/>
    <lineage>
        <taxon>Eukaryota</taxon>
        <taxon>Metazoa</taxon>
        <taxon>Ecdysozoa</taxon>
        <taxon>Nematoda</taxon>
        <taxon>Chromadorea</taxon>
        <taxon>Rhabditida</taxon>
        <taxon>Rhabditina</taxon>
        <taxon>Rhabditomorpha</taxon>
        <taxon>Strongyloidea</taxon>
        <taxon>Ancylostomatidae</taxon>
        <taxon>Ancylostomatinae</taxon>
        <taxon>Ancylostoma</taxon>
    </lineage>
</organism>